<keyword evidence="10" id="KW-1185">Reference proteome</keyword>
<accession>A0ABD2X0T7</accession>
<feature type="domain" description="Myb/SANT-like DNA-binding" evidence="8">
    <location>
        <begin position="13"/>
        <end position="97"/>
    </location>
</feature>
<evidence type="ECO:0000256" key="5">
    <source>
        <dbReference type="ARBA" id="ARBA00025466"/>
    </source>
</evidence>
<protein>
    <recommendedName>
        <fullName evidence="2">Regulatory protein zeste</fullName>
    </recommendedName>
</protein>
<feature type="compositionally biased region" description="Low complexity" evidence="7">
    <location>
        <begin position="204"/>
        <end position="217"/>
    </location>
</feature>
<proteinExistence type="predicted"/>
<evidence type="ECO:0000256" key="7">
    <source>
        <dbReference type="SAM" id="MobiDB-lite"/>
    </source>
</evidence>
<gene>
    <name evidence="9" type="ORF">TKK_007826</name>
</gene>
<keyword evidence="4" id="KW-0804">Transcription</keyword>
<dbReference type="Pfam" id="PF13873">
    <property type="entry name" value="Myb_DNA-bind_5"/>
    <property type="match status" value="1"/>
</dbReference>
<sequence length="290" mass="32953">MSATVTPVKGTRKTYSFAERELLVNLIYKYLINNSDEERNDNSDAAPSTSGTSATVKRKSLWAQLTDEYNSQVGAENTRSCIQLRRCWENMKTHQKKYREEESKKAADKSTSSQATATDCTTSQPSAIGGTNSSLNGVALNQPSDSSVPVPMKRLIESQDALETDDTKNDLLKIEDEKQMLDETADEELESFRMKYAHKRKFASPKSKIPQKQPKIQKAYKTKKSNNEMHEYTMSEAQLKLDTAAILKEEAKLRLEEAEYKKEEAKMRMICASYKLQKLREEYESAIEAD</sequence>
<evidence type="ECO:0000256" key="3">
    <source>
        <dbReference type="ARBA" id="ARBA00023015"/>
    </source>
</evidence>
<dbReference type="AlphaFoldDB" id="A0ABD2X0T7"/>
<keyword evidence="6" id="KW-0175">Coiled coil</keyword>
<name>A0ABD2X0T7_9HYME</name>
<reference evidence="9 10" key="1">
    <citation type="journal article" date="2024" name="bioRxiv">
        <title>A reference genome for Trichogramma kaykai: A tiny desert-dwelling parasitoid wasp with competing sex-ratio distorters.</title>
        <authorList>
            <person name="Culotta J."/>
            <person name="Lindsey A.R."/>
        </authorList>
    </citation>
    <scope>NUCLEOTIDE SEQUENCE [LARGE SCALE GENOMIC DNA]</scope>
    <source>
        <strain evidence="9 10">KSX58</strain>
    </source>
</reference>
<evidence type="ECO:0000259" key="8">
    <source>
        <dbReference type="Pfam" id="PF13873"/>
    </source>
</evidence>
<comment type="subunit">
    <text evidence="1">Self-associates forming complexes of several hundred monomers.</text>
</comment>
<evidence type="ECO:0000313" key="9">
    <source>
        <dbReference type="EMBL" id="KAL3398700.1"/>
    </source>
</evidence>
<dbReference type="EMBL" id="JBJJXI010000059">
    <property type="protein sequence ID" value="KAL3398700.1"/>
    <property type="molecule type" value="Genomic_DNA"/>
</dbReference>
<feature type="region of interest" description="Disordered" evidence="7">
    <location>
        <begin position="95"/>
        <end position="149"/>
    </location>
</feature>
<keyword evidence="3" id="KW-0805">Transcription regulation</keyword>
<comment type="function">
    <text evidence="5">Involved in transvection phenomena (= synapsis-dependent gene expression), where the synaptic pairing of chromosomes carrying genes with which zeste interacts influences the expression of these genes. Zeste binds to DNA and stimulates transcription from a nearby promoter.</text>
</comment>
<dbReference type="Proteomes" id="UP001627154">
    <property type="component" value="Unassembled WGS sequence"/>
</dbReference>
<feature type="compositionally biased region" description="Polar residues" evidence="7">
    <location>
        <begin position="109"/>
        <end position="147"/>
    </location>
</feature>
<organism evidence="9 10">
    <name type="scientific">Trichogramma kaykai</name>
    <dbReference type="NCBI Taxonomy" id="54128"/>
    <lineage>
        <taxon>Eukaryota</taxon>
        <taxon>Metazoa</taxon>
        <taxon>Ecdysozoa</taxon>
        <taxon>Arthropoda</taxon>
        <taxon>Hexapoda</taxon>
        <taxon>Insecta</taxon>
        <taxon>Pterygota</taxon>
        <taxon>Neoptera</taxon>
        <taxon>Endopterygota</taxon>
        <taxon>Hymenoptera</taxon>
        <taxon>Apocrita</taxon>
        <taxon>Proctotrupomorpha</taxon>
        <taxon>Chalcidoidea</taxon>
        <taxon>Trichogrammatidae</taxon>
        <taxon>Trichogramma</taxon>
    </lineage>
</organism>
<feature type="compositionally biased region" description="Basic and acidic residues" evidence="7">
    <location>
        <begin position="95"/>
        <end position="108"/>
    </location>
</feature>
<evidence type="ECO:0000256" key="6">
    <source>
        <dbReference type="SAM" id="Coils"/>
    </source>
</evidence>
<comment type="caution">
    <text evidence="9">The sequence shown here is derived from an EMBL/GenBank/DDBJ whole genome shotgun (WGS) entry which is preliminary data.</text>
</comment>
<evidence type="ECO:0000256" key="2">
    <source>
        <dbReference type="ARBA" id="ARBA00016807"/>
    </source>
</evidence>
<evidence type="ECO:0000313" key="10">
    <source>
        <dbReference type="Proteomes" id="UP001627154"/>
    </source>
</evidence>
<evidence type="ECO:0000256" key="4">
    <source>
        <dbReference type="ARBA" id="ARBA00023163"/>
    </source>
</evidence>
<feature type="region of interest" description="Disordered" evidence="7">
    <location>
        <begin position="202"/>
        <end position="228"/>
    </location>
</feature>
<evidence type="ECO:0000256" key="1">
    <source>
        <dbReference type="ARBA" id="ARBA00011764"/>
    </source>
</evidence>
<feature type="coiled-coil region" evidence="6">
    <location>
        <begin position="241"/>
        <end position="282"/>
    </location>
</feature>
<dbReference type="InterPro" id="IPR028002">
    <property type="entry name" value="Myb_DNA-bind_5"/>
</dbReference>